<sequence length="336" mass="36751">MNDSQSIVGGLICFDEETQEYKRNDNYRPIFYAPYPFVASSISSLAPPSDLAPSSANADTPGREQRTAASLLDLGSDLRTWQASEGSSSLRGEDEYQAEASAPALSAAYIPTSWLSEQDWFDGADAPTDNTNLSSSCRSESEPVSSPIKNTGNAYEEDRSACTGAESVHLTEGSCSVRPRTESAPLEDREIKGRAESAYLEERIKVAEKLEAAARSASLRSMRSLGVNASFRHDVRHTDSTVQDVETFTSSSHVQMGPLSILKRSRTDELQPEPSAKRVRWYDSTGEPAKTRADKSARLYSPCPPQRWEQRLAHGVARIKAVFADVVVKNQSSSAM</sequence>
<evidence type="ECO:0000313" key="3">
    <source>
        <dbReference type="Proteomes" id="UP000256964"/>
    </source>
</evidence>
<evidence type="ECO:0000256" key="1">
    <source>
        <dbReference type="SAM" id="MobiDB-lite"/>
    </source>
</evidence>
<dbReference type="EMBL" id="KZ857426">
    <property type="protein sequence ID" value="RDX46516.1"/>
    <property type="molecule type" value="Genomic_DNA"/>
</dbReference>
<feature type="compositionally biased region" description="Low complexity" evidence="1">
    <location>
        <begin position="134"/>
        <end position="147"/>
    </location>
</feature>
<name>A0A371D1U4_9APHY</name>
<feature type="region of interest" description="Disordered" evidence="1">
    <location>
        <begin position="283"/>
        <end position="302"/>
    </location>
</feature>
<evidence type="ECO:0000313" key="2">
    <source>
        <dbReference type="EMBL" id="RDX46516.1"/>
    </source>
</evidence>
<feature type="region of interest" description="Disordered" evidence="1">
    <location>
        <begin position="120"/>
        <end position="157"/>
    </location>
</feature>
<dbReference type="Proteomes" id="UP000256964">
    <property type="component" value="Unassembled WGS sequence"/>
</dbReference>
<keyword evidence="3" id="KW-1185">Reference proteome</keyword>
<protein>
    <submittedName>
        <fullName evidence="2">Uncharacterized protein</fullName>
    </submittedName>
</protein>
<gene>
    <name evidence="2" type="ORF">OH76DRAFT_1420113</name>
</gene>
<proteinExistence type="predicted"/>
<organism evidence="2 3">
    <name type="scientific">Lentinus brumalis</name>
    <dbReference type="NCBI Taxonomy" id="2498619"/>
    <lineage>
        <taxon>Eukaryota</taxon>
        <taxon>Fungi</taxon>
        <taxon>Dikarya</taxon>
        <taxon>Basidiomycota</taxon>
        <taxon>Agaricomycotina</taxon>
        <taxon>Agaricomycetes</taxon>
        <taxon>Polyporales</taxon>
        <taxon>Polyporaceae</taxon>
        <taxon>Lentinus</taxon>
    </lineage>
</organism>
<accession>A0A371D1U4</accession>
<dbReference type="OrthoDB" id="2757737at2759"/>
<reference evidence="2 3" key="1">
    <citation type="journal article" date="2018" name="Biotechnol. Biofuels">
        <title>Integrative visual omics of the white-rot fungus Polyporus brumalis exposes the biotechnological potential of its oxidative enzymes for delignifying raw plant biomass.</title>
        <authorList>
            <person name="Miyauchi S."/>
            <person name="Rancon A."/>
            <person name="Drula E."/>
            <person name="Hage H."/>
            <person name="Chaduli D."/>
            <person name="Favel A."/>
            <person name="Grisel S."/>
            <person name="Henrissat B."/>
            <person name="Herpoel-Gimbert I."/>
            <person name="Ruiz-Duenas F.J."/>
            <person name="Chevret D."/>
            <person name="Hainaut M."/>
            <person name="Lin J."/>
            <person name="Wang M."/>
            <person name="Pangilinan J."/>
            <person name="Lipzen A."/>
            <person name="Lesage-Meessen L."/>
            <person name="Navarro D."/>
            <person name="Riley R."/>
            <person name="Grigoriev I.V."/>
            <person name="Zhou S."/>
            <person name="Raouche S."/>
            <person name="Rosso M.N."/>
        </authorList>
    </citation>
    <scope>NUCLEOTIDE SEQUENCE [LARGE SCALE GENOMIC DNA]</scope>
    <source>
        <strain evidence="2 3">BRFM 1820</strain>
    </source>
</reference>
<dbReference type="AlphaFoldDB" id="A0A371D1U4"/>